<comment type="cofactor">
    <cofactor evidence="10">
        <name>pyrroloquinoline quinone</name>
        <dbReference type="ChEBI" id="CHEBI:58442"/>
    </cofactor>
    <text evidence="10">Binds 1 PQQ group per subunit.</text>
</comment>
<evidence type="ECO:0000256" key="7">
    <source>
        <dbReference type="ARBA" id="ARBA00023002"/>
    </source>
</evidence>
<keyword evidence="7 17" id="KW-0560">Oxidoreductase</keyword>
<feature type="domain" description="Pyrrolo-quinoline quinone repeat" evidence="15">
    <location>
        <begin position="479"/>
        <end position="558"/>
    </location>
</feature>
<protein>
    <submittedName>
        <fullName evidence="16 17">Alcohol dehydrogenase</fullName>
        <ecNumber evidence="17">1.1.2.8</ecNumber>
    </submittedName>
</protein>
<evidence type="ECO:0000256" key="1">
    <source>
        <dbReference type="ARBA" id="ARBA00004418"/>
    </source>
</evidence>
<feature type="binding site" evidence="10">
    <location>
        <position position="98"/>
    </location>
    <ligand>
        <name>pyrroloquinoline quinone</name>
        <dbReference type="ChEBI" id="CHEBI:58442"/>
    </ligand>
</feature>
<feature type="binding site" evidence="11">
    <location>
        <position position="329"/>
    </location>
    <ligand>
        <name>Ca(2+)</name>
        <dbReference type="ChEBI" id="CHEBI:29108"/>
    </ligand>
</feature>
<comment type="subcellular location">
    <subcellularLocation>
        <location evidence="1">Periplasm</location>
    </subcellularLocation>
</comment>
<feature type="binding site" evidence="11">
    <location>
        <position position="210"/>
    </location>
    <ligand>
        <name>Ca(2+)</name>
        <dbReference type="ChEBI" id="CHEBI:29108"/>
    </ligand>
</feature>
<dbReference type="AlphaFoldDB" id="A0A7W6AMM9"/>
<sequence length="600" mass="65017">MRLRDQFLTAAGALALLVGAAAMSAPQAKEPEKAAASGGVSDQDILNDAKTPEDVVSYGLGPQAQRYSPLKAINKETIKGLVPAWSFSFGGEKQRGQESQALIKDGVIYVTGSYSRMYAIDSRTGEKLWQYEARLPEGILPCCDVVNRGAALYKNLVIFGTLDAKLVALDQKSGKVVWKKDIDDFKGGYSYTAAPLIVKGKIITGVSGGEFGIVGRVEARDAETGEIIWKRPVIEGHMGELNGKESTMTGKVNETWPGDMWKYGGGATWLGGTYDPETNLIYFGTGNPGPWNSWLRPGDNKWTASRIALNPENGEIVWGFQTTPHDGWDFDGVNEFVPFDLNKGGKTIKAGATADRNGFFYVLDRTNGKFISASPFVEKITWAKKINDDGRPDYDPAFRPGDPSKATGDEKKGKSVFAVPSFLGGKNWMPIGYSPDTKLFYVPSNEWGMDIWNEAVSYKKGAAYLGAGFTIKPIFEDHIGSLKAIDPATGKVVWNYKNKAPLWGGVLSTAGNLVFTGTPEGFLKAFDAKTGEEVWKFQTGTGVVSSPITWEQDGEQWIGITAGWGGAVPLWGGEVAKTTAGINQGGSFWAFKLPKKLATR</sequence>
<dbReference type="Proteomes" id="UP001156881">
    <property type="component" value="Unassembled WGS sequence"/>
</dbReference>
<evidence type="ECO:0000313" key="19">
    <source>
        <dbReference type="Proteomes" id="UP001156881"/>
    </source>
</evidence>
<feature type="chain" id="PRO_5031441011" evidence="14">
    <location>
        <begin position="29"/>
        <end position="600"/>
    </location>
</feature>
<dbReference type="Gene3D" id="2.140.10.10">
    <property type="entry name" value="Quinoprotein alcohol dehydrogenase-like superfamily"/>
    <property type="match status" value="1"/>
</dbReference>
<dbReference type="InterPro" id="IPR006311">
    <property type="entry name" value="TAT_signal"/>
</dbReference>
<evidence type="ECO:0000256" key="13">
    <source>
        <dbReference type="SAM" id="MobiDB-lite"/>
    </source>
</evidence>
<feature type="binding site" evidence="10">
    <location>
        <position position="192"/>
    </location>
    <ligand>
        <name>pyrroloquinoline quinone</name>
        <dbReference type="ChEBI" id="CHEBI:58442"/>
    </ligand>
</feature>
<dbReference type="InterPro" id="IPR017512">
    <property type="entry name" value="PQQ_MeOH/EtOH_DH"/>
</dbReference>
<dbReference type="GO" id="GO:0070968">
    <property type="term" value="F:pyrroloquinoline quinone binding"/>
    <property type="evidence" value="ECO:0007669"/>
    <property type="project" value="UniProtKB-ARBA"/>
</dbReference>
<evidence type="ECO:0000313" key="17">
    <source>
        <dbReference type="EMBL" id="MBB3902462.1"/>
    </source>
</evidence>
<dbReference type="Proteomes" id="UP000517759">
    <property type="component" value="Unassembled WGS sequence"/>
</dbReference>
<proteinExistence type="inferred from homology"/>
<evidence type="ECO:0000256" key="10">
    <source>
        <dbReference type="PIRSR" id="PIRSR617512-2"/>
    </source>
</evidence>
<evidence type="ECO:0000256" key="6">
    <source>
        <dbReference type="ARBA" id="ARBA00022891"/>
    </source>
</evidence>
<evidence type="ECO:0000256" key="5">
    <source>
        <dbReference type="ARBA" id="ARBA00022764"/>
    </source>
</evidence>
<reference evidence="16" key="1">
    <citation type="journal article" date="2014" name="Int. J. Syst. Evol. Microbiol.">
        <title>Complete genome of a new Firmicutes species belonging to the dominant human colonic microbiota ('Ruminococcus bicirculans') reveals two chromosomes and a selective capacity to utilize plant glucans.</title>
        <authorList>
            <consortium name="NISC Comparative Sequencing Program"/>
            <person name="Wegmann U."/>
            <person name="Louis P."/>
            <person name="Goesmann A."/>
            <person name="Henrissat B."/>
            <person name="Duncan S.H."/>
            <person name="Flint H.J."/>
        </authorList>
    </citation>
    <scope>NUCLEOTIDE SEQUENCE</scope>
    <source>
        <strain evidence="16">NBRC 107710</strain>
    </source>
</reference>
<keyword evidence="19" id="KW-1185">Reference proteome</keyword>
<dbReference type="NCBIfam" id="TIGR03075">
    <property type="entry name" value="PQQ_enz_alc_DH"/>
    <property type="match status" value="1"/>
</dbReference>
<dbReference type="GO" id="GO:0016020">
    <property type="term" value="C:membrane"/>
    <property type="evidence" value="ECO:0007669"/>
    <property type="project" value="InterPro"/>
</dbReference>
<comment type="caution">
    <text evidence="17">The sequence shown here is derived from an EMBL/GenBank/DDBJ whole genome shotgun (WGS) entry which is preliminary data.</text>
</comment>
<dbReference type="EMBL" id="JACIDN010000003">
    <property type="protein sequence ID" value="MBB3902462.1"/>
    <property type="molecule type" value="Genomic_DNA"/>
</dbReference>
<dbReference type="CDD" id="cd10277">
    <property type="entry name" value="PQQ_ADH_I"/>
    <property type="match status" value="1"/>
</dbReference>
<dbReference type="RefSeq" id="WP_183504396.1">
    <property type="nucleotide sequence ID" value="NZ_BSPG01000001.1"/>
</dbReference>
<reference evidence="16" key="4">
    <citation type="submission" date="2023-01" db="EMBL/GenBank/DDBJ databases">
        <title>Draft genome sequence of Methylobacterium brachythecii strain NBRC 107710.</title>
        <authorList>
            <person name="Sun Q."/>
            <person name="Mori K."/>
        </authorList>
    </citation>
    <scope>NUCLEOTIDE SEQUENCE</scope>
    <source>
        <strain evidence="16">NBRC 107710</strain>
    </source>
</reference>
<evidence type="ECO:0000313" key="18">
    <source>
        <dbReference type="Proteomes" id="UP000517759"/>
    </source>
</evidence>
<dbReference type="InterPro" id="IPR002372">
    <property type="entry name" value="PQQ_rpt_dom"/>
</dbReference>
<feature type="region of interest" description="Disordered" evidence="13">
    <location>
        <begin position="392"/>
        <end position="412"/>
    </location>
</feature>
<evidence type="ECO:0000256" key="14">
    <source>
        <dbReference type="SAM" id="SignalP"/>
    </source>
</evidence>
<feature type="active site" description="Proton acceptor" evidence="9">
    <location>
        <position position="329"/>
    </location>
</feature>
<comment type="similarity">
    <text evidence="2">Belongs to the bacterial PQQ dehydrogenase family.</text>
</comment>
<dbReference type="PANTHER" id="PTHR32303">
    <property type="entry name" value="QUINOPROTEIN ALCOHOL DEHYDROGENASE (CYTOCHROME C)"/>
    <property type="match status" value="1"/>
</dbReference>
<dbReference type="InterPro" id="IPR034119">
    <property type="entry name" value="ADHI"/>
</dbReference>
<gene>
    <name evidence="16" type="ORF">GCM10007884_02950</name>
    <name evidence="17" type="ORF">GGR33_001957</name>
</gene>
<dbReference type="FunFam" id="2.140.10.10:FF:000003">
    <property type="entry name" value="Methanol dehydrogenase, large subunit"/>
    <property type="match status" value="1"/>
</dbReference>
<evidence type="ECO:0000256" key="2">
    <source>
        <dbReference type="ARBA" id="ARBA00008156"/>
    </source>
</evidence>
<dbReference type="PANTHER" id="PTHR32303:SF20">
    <property type="entry name" value="QUINOPROTEIN ETHANOL DEHYDROGENASE"/>
    <property type="match status" value="1"/>
</dbReference>
<evidence type="ECO:0000259" key="15">
    <source>
        <dbReference type="Pfam" id="PF01011"/>
    </source>
</evidence>
<dbReference type="PROSITE" id="PS51318">
    <property type="entry name" value="TAT"/>
    <property type="match status" value="1"/>
</dbReference>
<keyword evidence="11" id="KW-0106">Calcium</keyword>
<keyword evidence="8 12" id="KW-1015">Disulfide bond</keyword>
<dbReference type="EMBL" id="BSPG01000001">
    <property type="protein sequence ID" value="GLS42310.1"/>
    <property type="molecule type" value="Genomic_DNA"/>
</dbReference>
<keyword evidence="4 14" id="KW-0732">Signal</keyword>
<dbReference type="SMART" id="SM00564">
    <property type="entry name" value="PQQ"/>
    <property type="match status" value="7"/>
</dbReference>
<feature type="binding site" evidence="11">
    <location>
        <position position="287"/>
    </location>
    <ligand>
        <name>Ca(2+)</name>
        <dbReference type="ChEBI" id="CHEBI:29108"/>
    </ligand>
</feature>
<feature type="disulfide bond" evidence="12">
    <location>
        <begin position="142"/>
        <end position="143"/>
    </location>
</feature>
<dbReference type="SUPFAM" id="SSF50998">
    <property type="entry name" value="Quinoprotein alcohol dehydrogenase-like"/>
    <property type="match status" value="1"/>
</dbReference>
<reference evidence="17 18" key="3">
    <citation type="submission" date="2020-08" db="EMBL/GenBank/DDBJ databases">
        <title>Genomic Encyclopedia of Type Strains, Phase IV (KMG-IV): sequencing the most valuable type-strain genomes for metagenomic binning, comparative biology and taxonomic classification.</title>
        <authorList>
            <person name="Goeker M."/>
        </authorList>
    </citation>
    <scope>NUCLEOTIDE SEQUENCE [LARGE SCALE GENOMIC DNA]</scope>
    <source>
        <strain evidence="17 18">DSM 24105</strain>
    </source>
</reference>
<comment type="cofactor">
    <cofactor evidence="11">
        <name>Ca(2+)</name>
        <dbReference type="ChEBI" id="CHEBI:29108"/>
    </cofactor>
    <text evidence="11">Binds 1 Ca(2+) ion per subunit.</text>
</comment>
<dbReference type="GO" id="GO:0030288">
    <property type="term" value="C:outer membrane-bounded periplasmic space"/>
    <property type="evidence" value="ECO:0007669"/>
    <property type="project" value="InterPro"/>
</dbReference>
<dbReference type="InterPro" id="IPR011047">
    <property type="entry name" value="Quinoprotein_ADH-like_sf"/>
</dbReference>
<evidence type="ECO:0000256" key="9">
    <source>
        <dbReference type="PIRSR" id="PIRSR617512-1"/>
    </source>
</evidence>
<evidence type="ECO:0000256" key="11">
    <source>
        <dbReference type="PIRSR" id="PIRSR617512-3"/>
    </source>
</evidence>
<feature type="domain" description="Pyrrolo-quinoline quinone repeat" evidence="15">
    <location>
        <begin position="57"/>
        <end position="371"/>
    </location>
</feature>
<evidence type="ECO:0000256" key="12">
    <source>
        <dbReference type="PIRSR" id="PIRSR617512-4"/>
    </source>
</evidence>
<dbReference type="EC" id="1.1.2.8" evidence="17"/>
<accession>A0A7W6AMM9</accession>
<name>A0A7W6AMM9_9HYPH</name>
<evidence type="ECO:0000256" key="8">
    <source>
        <dbReference type="ARBA" id="ARBA00023157"/>
    </source>
</evidence>
<dbReference type="PROSITE" id="PS00364">
    <property type="entry name" value="BACTERIAL_PQQ_2"/>
    <property type="match status" value="1"/>
</dbReference>
<keyword evidence="6 10" id="KW-0634">PQQ</keyword>
<feature type="binding site" evidence="10">
    <location>
        <position position="148"/>
    </location>
    <ligand>
        <name>pyrroloquinoline quinone</name>
        <dbReference type="ChEBI" id="CHEBI:58442"/>
    </ligand>
</feature>
<feature type="signal peptide" evidence="14">
    <location>
        <begin position="1"/>
        <end position="28"/>
    </location>
</feature>
<dbReference type="Pfam" id="PF01011">
    <property type="entry name" value="PQQ"/>
    <property type="match status" value="2"/>
</dbReference>
<keyword evidence="3 11" id="KW-0479">Metal-binding</keyword>
<reference evidence="19" key="2">
    <citation type="journal article" date="2019" name="Int. J. Syst. Evol. Microbiol.">
        <title>The Global Catalogue of Microorganisms (GCM) 10K type strain sequencing project: providing services to taxonomists for standard genome sequencing and annotation.</title>
        <authorList>
            <consortium name="The Broad Institute Genomics Platform"/>
            <consortium name="The Broad Institute Genome Sequencing Center for Infectious Disease"/>
            <person name="Wu L."/>
            <person name="Ma J."/>
        </authorList>
    </citation>
    <scope>NUCLEOTIDE SEQUENCE [LARGE SCALE GENOMIC DNA]</scope>
    <source>
        <strain evidence="19">NBRC 107710</strain>
    </source>
</reference>
<evidence type="ECO:0000256" key="3">
    <source>
        <dbReference type="ARBA" id="ARBA00022723"/>
    </source>
</evidence>
<dbReference type="InterPro" id="IPR018391">
    <property type="entry name" value="PQQ_b-propeller_rpt"/>
</dbReference>
<evidence type="ECO:0000313" key="16">
    <source>
        <dbReference type="EMBL" id="GLS42310.1"/>
    </source>
</evidence>
<organism evidence="17 18">
    <name type="scientific">Methylobacterium brachythecii</name>
    <dbReference type="NCBI Taxonomy" id="1176177"/>
    <lineage>
        <taxon>Bacteria</taxon>
        <taxon>Pseudomonadati</taxon>
        <taxon>Pseudomonadota</taxon>
        <taxon>Alphaproteobacteria</taxon>
        <taxon>Hyphomicrobiales</taxon>
        <taxon>Methylobacteriaceae</taxon>
        <taxon>Methylobacterium</taxon>
    </lineage>
</organism>
<dbReference type="InterPro" id="IPR001479">
    <property type="entry name" value="Quinoprotein_DH_CS"/>
</dbReference>
<keyword evidence="5" id="KW-0574">Periplasm</keyword>
<feature type="binding site" evidence="10">
    <location>
        <begin position="427"/>
        <end position="428"/>
    </location>
    <ligand>
        <name>pyrroloquinoline quinone</name>
        <dbReference type="ChEBI" id="CHEBI:58442"/>
    </ligand>
</feature>
<dbReference type="GO" id="GO:0052934">
    <property type="term" value="F:alcohol dehydrogenase (cytochrome c) activity"/>
    <property type="evidence" value="ECO:0007669"/>
    <property type="project" value="UniProtKB-EC"/>
</dbReference>
<evidence type="ECO:0000256" key="4">
    <source>
        <dbReference type="ARBA" id="ARBA00022729"/>
    </source>
</evidence>
<dbReference type="GO" id="GO:0005509">
    <property type="term" value="F:calcium ion binding"/>
    <property type="evidence" value="ECO:0007669"/>
    <property type="project" value="InterPro"/>
</dbReference>